<comment type="subcellular location">
    <subcellularLocation>
        <location evidence="1 6">Cytoplasm</location>
        <location evidence="1 6">Cytosol</location>
    </subcellularLocation>
</comment>
<dbReference type="PANTHER" id="PTHR34773">
    <property type="entry name" value="FLAGELLAR SECRETION CHAPERONE FLIS"/>
    <property type="match status" value="1"/>
</dbReference>
<dbReference type="KEGG" id="salq:SYNTR_1803"/>
<dbReference type="InterPro" id="IPR003713">
    <property type="entry name" value="FliS"/>
</dbReference>
<dbReference type="CDD" id="cd16098">
    <property type="entry name" value="FliS"/>
    <property type="match status" value="1"/>
</dbReference>
<evidence type="ECO:0000313" key="7">
    <source>
        <dbReference type="EMBL" id="QGU00397.1"/>
    </source>
</evidence>
<dbReference type="PANTHER" id="PTHR34773:SF1">
    <property type="entry name" value="FLAGELLAR SECRETION CHAPERONE FLIS"/>
    <property type="match status" value="1"/>
</dbReference>
<evidence type="ECO:0000256" key="3">
    <source>
        <dbReference type="ARBA" id="ARBA00022490"/>
    </source>
</evidence>
<keyword evidence="7" id="KW-0282">Flagellum</keyword>
<evidence type="ECO:0000256" key="2">
    <source>
        <dbReference type="ARBA" id="ARBA00008787"/>
    </source>
</evidence>
<evidence type="ECO:0000256" key="5">
    <source>
        <dbReference type="ARBA" id="ARBA00023186"/>
    </source>
</evidence>
<organism evidence="7 8">
    <name type="scientific">Candidatus Syntrophocurvum alkaliphilum</name>
    <dbReference type="NCBI Taxonomy" id="2293317"/>
    <lineage>
        <taxon>Bacteria</taxon>
        <taxon>Bacillati</taxon>
        <taxon>Bacillota</taxon>
        <taxon>Clostridia</taxon>
        <taxon>Eubacteriales</taxon>
        <taxon>Syntrophomonadaceae</taxon>
        <taxon>Candidatus Syntrophocurvum</taxon>
    </lineage>
</organism>
<evidence type="ECO:0000313" key="8">
    <source>
        <dbReference type="Proteomes" id="UP000426444"/>
    </source>
</evidence>
<keyword evidence="5" id="KW-0143">Chaperone</keyword>
<accession>A0A6I6DK05</accession>
<dbReference type="NCBIfam" id="TIGR00208">
    <property type="entry name" value="fliS"/>
    <property type="match status" value="1"/>
</dbReference>
<comment type="similarity">
    <text evidence="2 6">Belongs to the FliS family.</text>
</comment>
<dbReference type="GO" id="GO:0044780">
    <property type="term" value="P:bacterial-type flagellum assembly"/>
    <property type="evidence" value="ECO:0007669"/>
    <property type="project" value="InterPro"/>
</dbReference>
<evidence type="ECO:0000256" key="1">
    <source>
        <dbReference type="ARBA" id="ARBA00004514"/>
    </source>
</evidence>
<keyword evidence="7" id="KW-0966">Cell projection</keyword>
<dbReference type="Pfam" id="PF02561">
    <property type="entry name" value="FliS"/>
    <property type="match status" value="1"/>
</dbReference>
<sequence length="141" mass="15770">MNASLQAYNTYKKAKVETVAPGKLLLMLYDGAVKNIINAQKEIEDKDYNKAHQSIIKTQDIIVELMSTLNMDYEISNNLFSLYEYMRNQLVEANINKDVKPLEEVKGLLSELRGAWQEAINATNSASASNNAQPSNLSIKG</sequence>
<dbReference type="GO" id="GO:0071973">
    <property type="term" value="P:bacterial-type flagellum-dependent cell motility"/>
    <property type="evidence" value="ECO:0007669"/>
    <property type="project" value="TreeGrafter"/>
</dbReference>
<dbReference type="EMBL" id="CP046457">
    <property type="protein sequence ID" value="QGU00397.1"/>
    <property type="molecule type" value="Genomic_DNA"/>
</dbReference>
<dbReference type="SUPFAM" id="SSF101116">
    <property type="entry name" value="Flagellar export chaperone FliS"/>
    <property type="match status" value="1"/>
</dbReference>
<keyword evidence="3 6" id="KW-0963">Cytoplasm</keyword>
<dbReference type="InterPro" id="IPR036584">
    <property type="entry name" value="FliS_sf"/>
</dbReference>
<keyword evidence="8" id="KW-1185">Reference proteome</keyword>
<proteinExistence type="inferred from homology"/>
<dbReference type="AlphaFoldDB" id="A0A6I6DK05"/>
<evidence type="ECO:0000256" key="6">
    <source>
        <dbReference type="PIRNR" id="PIRNR039090"/>
    </source>
</evidence>
<evidence type="ECO:0000256" key="4">
    <source>
        <dbReference type="ARBA" id="ARBA00022795"/>
    </source>
</evidence>
<keyword evidence="4 6" id="KW-1005">Bacterial flagellum biogenesis</keyword>
<dbReference type="PIRSF" id="PIRSF039090">
    <property type="entry name" value="Flis"/>
    <property type="match status" value="1"/>
</dbReference>
<dbReference type="Gene3D" id="1.20.120.340">
    <property type="entry name" value="Flagellar protein FliS"/>
    <property type="match status" value="1"/>
</dbReference>
<dbReference type="RefSeq" id="WP_156204185.1">
    <property type="nucleotide sequence ID" value="NZ_CP046457.1"/>
</dbReference>
<keyword evidence="7" id="KW-0969">Cilium</keyword>
<name>A0A6I6DK05_9FIRM</name>
<dbReference type="OrthoDB" id="1524959at2"/>
<dbReference type="GO" id="GO:0005829">
    <property type="term" value="C:cytosol"/>
    <property type="evidence" value="ECO:0007669"/>
    <property type="project" value="UniProtKB-SubCell"/>
</dbReference>
<gene>
    <name evidence="7" type="ORF">SYNTR_1803</name>
</gene>
<reference evidence="8" key="1">
    <citation type="journal article" date="2019" name="Microbiology">
        <title>Complete Genome Sequence of an Uncultured Bacterium of the Candidate Phylum Bipolaricaulota.</title>
        <authorList>
            <person name="Kadnikov V.V."/>
            <person name="Mardanov A.V."/>
            <person name="Beletsky A.V."/>
            <person name="Frank Y.A."/>
            <person name="Karnachuk O.V."/>
            <person name="Ravin N.V."/>
        </authorList>
    </citation>
    <scope>NUCLEOTIDE SEQUENCE [LARGE SCALE GENOMIC DNA]</scope>
</reference>
<dbReference type="Proteomes" id="UP000426444">
    <property type="component" value="Chromosome"/>
</dbReference>
<protein>
    <recommendedName>
        <fullName evidence="6">Flagellar secretion chaperone FliS</fullName>
    </recommendedName>
</protein>